<dbReference type="Proteomes" id="UP000285839">
    <property type="component" value="Unassembled WGS sequence"/>
</dbReference>
<dbReference type="PIRSF" id="PIRSF003073">
    <property type="entry name" value="DNAC_TnpB_IstB"/>
    <property type="match status" value="1"/>
</dbReference>
<sequence>MPSETSAVNAAYIEARMKQFKLVDMREQYQELIRVASEQSMTYEDFLIMLLQAEETGKKRRQAERLTDAANFDSDKRLSDIDYRFNPNLDADKIQSLGRLEFMDNHENIIIIGPPGVGKSMIATGIGRNACEAGYKVLFVNAKELVDQLYEDMQKGYLKETLKQISKIPLLIIDELSYLKMDKERESLFFQIIRQRYEKSSLIITTNLPMGRWDELFTGKLAAAAILDRLVHHCHVISITGDSYRVKGPKTEY</sequence>
<dbReference type="InterPro" id="IPR003593">
    <property type="entry name" value="AAA+_ATPase"/>
</dbReference>
<protein>
    <submittedName>
        <fullName evidence="5">AAA family ATPase</fullName>
    </submittedName>
</protein>
<evidence type="ECO:0000256" key="3">
    <source>
        <dbReference type="ARBA" id="ARBA00022840"/>
    </source>
</evidence>
<gene>
    <name evidence="5" type="ORF">DWY46_19465</name>
</gene>
<dbReference type="EMBL" id="QRUH01000038">
    <property type="protein sequence ID" value="RGR43972.1"/>
    <property type="molecule type" value="Genomic_DNA"/>
</dbReference>
<name>A0A412EKS4_9FIRM</name>
<dbReference type="SMART" id="SM00382">
    <property type="entry name" value="AAA"/>
    <property type="match status" value="1"/>
</dbReference>
<evidence type="ECO:0000313" key="5">
    <source>
        <dbReference type="EMBL" id="RGR43972.1"/>
    </source>
</evidence>
<comment type="similarity">
    <text evidence="1">Belongs to the IS21/IS1162 putative ATP-binding protein family.</text>
</comment>
<keyword evidence="3" id="KW-0067">ATP-binding</keyword>
<dbReference type="InterPro" id="IPR047661">
    <property type="entry name" value="IstB"/>
</dbReference>
<reference evidence="5 6" key="1">
    <citation type="submission" date="2018-08" db="EMBL/GenBank/DDBJ databases">
        <title>A genome reference for cultivated species of the human gut microbiota.</title>
        <authorList>
            <person name="Zou Y."/>
            <person name="Xue W."/>
            <person name="Luo G."/>
        </authorList>
    </citation>
    <scope>NUCLEOTIDE SEQUENCE [LARGE SCALE GENOMIC DNA]</scope>
    <source>
        <strain evidence="5 6">AF25-21</strain>
    </source>
</reference>
<dbReference type="PANTHER" id="PTHR30050:SF4">
    <property type="entry name" value="ATP-BINDING PROTEIN RV3427C IN INSERTION SEQUENCE-RELATED"/>
    <property type="match status" value="1"/>
</dbReference>
<dbReference type="Pfam" id="PF01695">
    <property type="entry name" value="IstB_IS21"/>
    <property type="match status" value="1"/>
</dbReference>
<dbReference type="GO" id="GO:0005524">
    <property type="term" value="F:ATP binding"/>
    <property type="evidence" value="ECO:0007669"/>
    <property type="project" value="UniProtKB-KW"/>
</dbReference>
<evidence type="ECO:0000259" key="4">
    <source>
        <dbReference type="SMART" id="SM00382"/>
    </source>
</evidence>
<evidence type="ECO:0000256" key="1">
    <source>
        <dbReference type="ARBA" id="ARBA00008059"/>
    </source>
</evidence>
<dbReference type="NCBIfam" id="NF038214">
    <property type="entry name" value="IS21_help_AAA"/>
    <property type="match status" value="1"/>
</dbReference>
<evidence type="ECO:0000313" key="6">
    <source>
        <dbReference type="Proteomes" id="UP000285839"/>
    </source>
</evidence>
<accession>A0A412EKS4</accession>
<keyword evidence="2" id="KW-0547">Nucleotide-binding</keyword>
<feature type="domain" description="AAA+ ATPase" evidence="4">
    <location>
        <begin position="105"/>
        <end position="238"/>
    </location>
</feature>
<evidence type="ECO:0000256" key="2">
    <source>
        <dbReference type="ARBA" id="ARBA00022741"/>
    </source>
</evidence>
<dbReference type="Gene3D" id="3.40.50.300">
    <property type="entry name" value="P-loop containing nucleotide triphosphate hydrolases"/>
    <property type="match status" value="1"/>
</dbReference>
<dbReference type="CDD" id="cd00009">
    <property type="entry name" value="AAA"/>
    <property type="match status" value="1"/>
</dbReference>
<dbReference type="InterPro" id="IPR002611">
    <property type="entry name" value="IstB_ATP-bd"/>
</dbReference>
<dbReference type="InterPro" id="IPR027417">
    <property type="entry name" value="P-loop_NTPase"/>
</dbReference>
<dbReference type="RefSeq" id="WP_118031850.1">
    <property type="nucleotide sequence ID" value="NZ_QRUH01000038.1"/>
</dbReference>
<organism evidence="5 6">
    <name type="scientific">Blautia obeum</name>
    <dbReference type="NCBI Taxonomy" id="40520"/>
    <lineage>
        <taxon>Bacteria</taxon>
        <taxon>Bacillati</taxon>
        <taxon>Bacillota</taxon>
        <taxon>Clostridia</taxon>
        <taxon>Lachnospirales</taxon>
        <taxon>Lachnospiraceae</taxon>
        <taxon>Blautia</taxon>
    </lineage>
</organism>
<dbReference type="GO" id="GO:0006260">
    <property type="term" value="P:DNA replication"/>
    <property type="evidence" value="ECO:0007669"/>
    <property type="project" value="TreeGrafter"/>
</dbReference>
<proteinExistence type="inferred from homology"/>
<dbReference type="SUPFAM" id="SSF52540">
    <property type="entry name" value="P-loop containing nucleoside triphosphate hydrolases"/>
    <property type="match status" value="1"/>
</dbReference>
<comment type="caution">
    <text evidence="5">The sequence shown here is derived from an EMBL/GenBank/DDBJ whole genome shotgun (WGS) entry which is preliminary data.</text>
</comment>
<dbReference type="InterPro" id="IPR028350">
    <property type="entry name" value="DNAC/IstB-like"/>
</dbReference>
<dbReference type="AlphaFoldDB" id="A0A412EKS4"/>
<dbReference type="PANTHER" id="PTHR30050">
    <property type="entry name" value="CHROMOSOMAL REPLICATION INITIATOR PROTEIN DNAA"/>
    <property type="match status" value="1"/>
</dbReference>